<reference evidence="7 8" key="1">
    <citation type="journal article" date="2018" name="Arch. Microbiol.">
        <title>New insights into the metabolic potential of the phototrophic purple bacterium Rhodopila globiformis DSM 161(T) from its draft genome sequence and evidence for a vanadium-dependent nitrogenase.</title>
        <authorList>
            <person name="Imhoff J.F."/>
            <person name="Rahn T."/>
            <person name="Kunzel S."/>
            <person name="Neulinger S.C."/>
        </authorList>
    </citation>
    <scope>NUCLEOTIDE SEQUENCE [LARGE SCALE GENOMIC DNA]</scope>
    <source>
        <strain evidence="7 8">DSM 16996</strain>
    </source>
</reference>
<proteinExistence type="inferred from homology"/>
<dbReference type="GO" id="GO:0030001">
    <property type="term" value="P:metal ion transport"/>
    <property type="evidence" value="ECO:0007669"/>
    <property type="project" value="InterPro"/>
</dbReference>
<sequence length="297" mass="31943">MRMKSLLAAVLLLLPLSARAGVPEKLRVVASFSILADFLREVGGDKVEIKMLVGANGDAHVFQPSPTDAQSLKKARLIVVNGLGLEGWMTRLIAASGATAPVVVATKGVIAREGEEDGKKGVDPHAWQSIANAKIYVANIREGLAAVDPADSDYFKTRADKFLARLDATERQVRAGIAEIPENNRRIVTTHDAFGYFGAAYGFQFIAPIGLSSDAEPSARDIAKLIAQIRRERVPAVFLENISDPRLMTRISQESGAKIGGSLFSDALSSGEGPAPTYIDMMTHNIEELKRALIPHS</sequence>
<dbReference type="Gene3D" id="3.40.50.1980">
    <property type="entry name" value="Nitrogenase molybdenum iron protein domain"/>
    <property type="match status" value="2"/>
</dbReference>
<dbReference type="OrthoDB" id="9793396at2"/>
<accession>A0A2S6NA55</accession>
<dbReference type="InterPro" id="IPR006127">
    <property type="entry name" value="ZnuA-like"/>
</dbReference>
<evidence type="ECO:0000313" key="8">
    <source>
        <dbReference type="Proteomes" id="UP000239089"/>
    </source>
</evidence>
<dbReference type="CDD" id="cd01137">
    <property type="entry name" value="PsaA"/>
    <property type="match status" value="1"/>
</dbReference>
<keyword evidence="4" id="KW-0479">Metal-binding</keyword>
<comment type="similarity">
    <text evidence="2 6">Belongs to the bacterial solute-binding protein 9 family.</text>
</comment>
<evidence type="ECO:0000256" key="2">
    <source>
        <dbReference type="ARBA" id="ARBA00011028"/>
    </source>
</evidence>
<dbReference type="EMBL" id="NHSJ01000057">
    <property type="protein sequence ID" value="PPQ31489.1"/>
    <property type="molecule type" value="Genomic_DNA"/>
</dbReference>
<dbReference type="InterPro" id="IPR006129">
    <property type="entry name" value="AdhesinB"/>
</dbReference>
<dbReference type="PANTHER" id="PTHR42953:SF1">
    <property type="entry name" value="METAL-BINDING PROTEIN HI_0362-RELATED"/>
    <property type="match status" value="1"/>
</dbReference>
<gene>
    <name evidence="7" type="ORF">CCR94_09345</name>
</gene>
<dbReference type="InterPro" id="IPR006128">
    <property type="entry name" value="Lipoprotein_PsaA-like"/>
</dbReference>
<dbReference type="GO" id="GO:0030313">
    <property type="term" value="C:cell envelope"/>
    <property type="evidence" value="ECO:0007669"/>
    <property type="project" value="UniProtKB-SubCell"/>
</dbReference>
<evidence type="ECO:0000256" key="5">
    <source>
        <dbReference type="ARBA" id="ARBA00022729"/>
    </source>
</evidence>
<comment type="caution">
    <text evidence="7">The sequence shown here is derived from an EMBL/GenBank/DDBJ whole genome shotgun (WGS) entry which is preliminary data.</text>
</comment>
<dbReference type="InterPro" id="IPR050492">
    <property type="entry name" value="Bact_metal-bind_prot9"/>
</dbReference>
<dbReference type="PRINTS" id="PR00691">
    <property type="entry name" value="ADHESINB"/>
</dbReference>
<dbReference type="SUPFAM" id="SSF53807">
    <property type="entry name" value="Helical backbone' metal receptor"/>
    <property type="match status" value="1"/>
</dbReference>
<dbReference type="GO" id="GO:0007155">
    <property type="term" value="P:cell adhesion"/>
    <property type="evidence" value="ECO:0007669"/>
    <property type="project" value="InterPro"/>
</dbReference>
<dbReference type="PRINTS" id="PR00690">
    <property type="entry name" value="ADHESNFAMILY"/>
</dbReference>
<keyword evidence="5" id="KW-0732">Signal</keyword>
<evidence type="ECO:0000256" key="4">
    <source>
        <dbReference type="ARBA" id="ARBA00022723"/>
    </source>
</evidence>
<organism evidence="7 8">
    <name type="scientific">Rhodoblastus sphagnicola</name>
    <dbReference type="NCBI Taxonomy" id="333368"/>
    <lineage>
        <taxon>Bacteria</taxon>
        <taxon>Pseudomonadati</taxon>
        <taxon>Pseudomonadota</taxon>
        <taxon>Alphaproteobacteria</taxon>
        <taxon>Hyphomicrobiales</taxon>
        <taxon>Rhodoblastaceae</taxon>
        <taxon>Rhodoblastus</taxon>
    </lineage>
</organism>
<name>A0A2S6NA55_9HYPH</name>
<evidence type="ECO:0000256" key="1">
    <source>
        <dbReference type="ARBA" id="ARBA00004196"/>
    </source>
</evidence>
<evidence type="ECO:0000256" key="6">
    <source>
        <dbReference type="RuleBase" id="RU003512"/>
    </source>
</evidence>
<protein>
    <submittedName>
        <fullName evidence="7">ABC transporter substrate-binding protein</fullName>
    </submittedName>
</protein>
<dbReference type="Pfam" id="PF01297">
    <property type="entry name" value="ZnuA"/>
    <property type="match status" value="1"/>
</dbReference>
<dbReference type="Proteomes" id="UP000239089">
    <property type="component" value="Unassembled WGS sequence"/>
</dbReference>
<keyword evidence="8" id="KW-1185">Reference proteome</keyword>
<evidence type="ECO:0000256" key="3">
    <source>
        <dbReference type="ARBA" id="ARBA00022448"/>
    </source>
</evidence>
<dbReference type="PANTHER" id="PTHR42953">
    <property type="entry name" value="HIGH-AFFINITY ZINC UPTAKE SYSTEM PROTEIN ZNUA-RELATED"/>
    <property type="match status" value="1"/>
</dbReference>
<evidence type="ECO:0000313" key="7">
    <source>
        <dbReference type="EMBL" id="PPQ31489.1"/>
    </source>
</evidence>
<dbReference type="GO" id="GO:0046872">
    <property type="term" value="F:metal ion binding"/>
    <property type="evidence" value="ECO:0007669"/>
    <property type="project" value="UniProtKB-KW"/>
</dbReference>
<comment type="subcellular location">
    <subcellularLocation>
        <location evidence="1">Cell envelope</location>
    </subcellularLocation>
</comment>
<keyword evidence="3 6" id="KW-0813">Transport</keyword>
<dbReference type="AlphaFoldDB" id="A0A2S6NA55"/>